<evidence type="ECO:0000313" key="2">
    <source>
        <dbReference type="Proteomes" id="UP000479710"/>
    </source>
</evidence>
<dbReference type="AlphaFoldDB" id="A0A6G1DAI3"/>
<name>A0A6G1DAI3_9ORYZ</name>
<keyword evidence="2" id="KW-1185">Reference proteome</keyword>
<dbReference type="Proteomes" id="UP000479710">
    <property type="component" value="Unassembled WGS sequence"/>
</dbReference>
<proteinExistence type="predicted"/>
<gene>
    <name evidence="1" type="ORF">E2562_000067</name>
</gene>
<organism evidence="1 2">
    <name type="scientific">Oryza meyeriana var. granulata</name>
    <dbReference type="NCBI Taxonomy" id="110450"/>
    <lineage>
        <taxon>Eukaryota</taxon>
        <taxon>Viridiplantae</taxon>
        <taxon>Streptophyta</taxon>
        <taxon>Embryophyta</taxon>
        <taxon>Tracheophyta</taxon>
        <taxon>Spermatophyta</taxon>
        <taxon>Magnoliopsida</taxon>
        <taxon>Liliopsida</taxon>
        <taxon>Poales</taxon>
        <taxon>Poaceae</taxon>
        <taxon>BOP clade</taxon>
        <taxon>Oryzoideae</taxon>
        <taxon>Oryzeae</taxon>
        <taxon>Oryzinae</taxon>
        <taxon>Oryza</taxon>
        <taxon>Oryza meyeriana</taxon>
    </lineage>
</organism>
<sequence>MSLHGALVQDLLWGFGRLLSSEDPREQGFGMLLSSEDPKEQQALVFRISSHVNSVFGTSSDFG</sequence>
<protein>
    <submittedName>
        <fullName evidence="1">Uncharacterized protein</fullName>
    </submittedName>
</protein>
<evidence type="ECO:0000313" key="1">
    <source>
        <dbReference type="EMBL" id="KAF0909738.1"/>
    </source>
</evidence>
<accession>A0A6G1DAI3</accession>
<dbReference type="EMBL" id="SPHZ02000006">
    <property type="protein sequence ID" value="KAF0909738.1"/>
    <property type="molecule type" value="Genomic_DNA"/>
</dbReference>
<reference evidence="1 2" key="1">
    <citation type="submission" date="2019-11" db="EMBL/GenBank/DDBJ databases">
        <title>Whole genome sequence of Oryza granulata.</title>
        <authorList>
            <person name="Li W."/>
        </authorList>
    </citation>
    <scope>NUCLEOTIDE SEQUENCE [LARGE SCALE GENOMIC DNA]</scope>
    <source>
        <strain evidence="2">cv. Menghai</strain>
        <tissue evidence="1">Leaf</tissue>
    </source>
</reference>
<comment type="caution">
    <text evidence="1">The sequence shown here is derived from an EMBL/GenBank/DDBJ whole genome shotgun (WGS) entry which is preliminary data.</text>
</comment>